<comment type="subcellular location">
    <subcellularLocation>
        <location evidence="1">Membrane</location>
        <topology evidence="1">Multi-pass membrane protein</topology>
    </subcellularLocation>
</comment>
<keyword evidence="7" id="KW-1185">Reference proteome</keyword>
<dbReference type="GO" id="GO:0031966">
    <property type="term" value="C:mitochondrial membrane"/>
    <property type="evidence" value="ECO:0007669"/>
    <property type="project" value="TreeGrafter"/>
</dbReference>
<evidence type="ECO:0000313" key="6">
    <source>
        <dbReference type="EMBL" id="PIK60541.1"/>
    </source>
</evidence>
<evidence type="ECO:0000256" key="4">
    <source>
        <dbReference type="ARBA" id="ARBA00022989"/>
    </source>
</evidence>
<keyword evidence="4" id="KW-1133">Transmembrane helix</keyword>
<proteinExistence type="inferred from homology"/>
<organism evidence="6 7">
    <name type="scientific">Stichopus japonicus</name>
    <name type="common">Sea cucumber</name>
    <dbReference type="NCBI Taxonomy" id="307972"/>
    <lineage>
        <taxon>Eukaryota</taxon>
        <taxon>Metazoa</taxon>
        <taxon>Echinodermata</taxon>
        <taxon>Eleutherozoa</taxon>
        <taxon>Echinozoa</taxon>
        <taxon>Holothuroidea</taxon>
        <taxon>Aspidochirotacea</taxon>
        <taxon>Aspidochirotida</taxon>
        <taxon>Stichopodidae</taxon>
        <taxon>Apostichopus</taxon>
    </lineage>
</organism>
<evidence type="ECO:0000256" key="3">
    <source>
        <dbReference type="ARBA" id="ARBA00022692"/>
    </source>
</evidence>
<protein>
    <submittedName>
        <fullName evidence="6">Uncharacterized protein</fullName>
    </submittedName>
</protein>
<dbReference type="AlphaFoldDB" id="A0A2G8LJW7"/>
<evidence type="ECO:0000256" key="1">
    <source>
        <dbReference type="ARBA" id="ARBA00004141"/>
    </source>
</evidence>
<sequence length="114" mass="11425">MNISVIGQNHHGFLSCRAVQLVGFTQGGIAAGSLAASMMSAAGPVAAGSLVAVCQSIGATGAVSFVTAAIANTAFGAALGGAAYAAYRKFLHGEKLNKDEAKAMAEGFRNYVMI</sequence>
<evidence type="ECO:0000313" key="7">
    <source>
        <dbReference type="Proteomes" id="UP000230750"/>
    </source>
</evidence>
<keyword evidence="5" id="KW-0472">Membrane</keyword>
<dbReference type="Proteomes" id="UP000230750">
    <property type="component" value="Unassembled WGS sequence"/>
</dbReference>
<dbReference type="GO" id="GO:0097193">
    <property type="term" value="P:intrinsic apoptotic signaling pathway"/>
    <property type="evidence" value="ECO:0007669"/>
    <property type="project" value="TreeGrafter"/>
</dbReference>
<comment type="caution">
    <text evidence="6">The sequence shown here is derived from an EMBL/GenBank/DDBJ whole genome shotgun (WGS) entry which is preliminary data.</text>
</comment>
<dbReference type="PANTHER" id="PTHR16932:SF18">
    <property type="entry name" value="INTERFERON, ALPHA-INDUCIBLE PROTEIN 27-LIKE 2"/>
    <property type="match status" value="1"/>
</dbReference>
<comment type="similarity">
    <text evidence="2">Belongs to the IFI6/IFI27 family.</text>
</comment>
<dbReference type="Pfam" id="PF06140">
    <property type="entry name" value="Ifi-6-16"/>
    <property type="match status" value="1"/>
</dbReference>
<keyword evidence="3" id="KW-0812">Transmembrane</keyword>
<gene>
    <name evidence="6" type="ORF">BSL78_02477</name>
</gene>
<dbReference type="InterPro" id="IPR038213">
    <property type="entry name" value="IFI6/IFI27-like_sf"/>
</dbReference>
<accession>A0A2G8LJW7</accession>
<reference evidence="6 7" key="1">
    <citation type="journal article" date="2017" name="PLoS Biol.">
        <title>The sea cucumber genome provides insights into morphological evolution and visceral regeneration.</title>
        <authorList>
            <person name="Zhang X."/>
            <person name="Sun L."/>
            <person name="Yuan J."/>
            <person name="Sun Y."/>
            <person name="Gao Y."/>
            <person name="Zhang L."/>
            <person name="Li S."/>
            <person name="Dai H."/>
            <person name="Hamel J.F."/>
            <person name="Liu C."/>
            <person name="Yu Y."/>
            <person name="Liu S."/>
            <person name="Lin W."/>
            <person name="Guo K."/>
            <person name="Jin S."/>
            <person name="Xu P."/>
            <person name="Storey K.B."/>
            <person name="Huan P."/>
            <person name="Zhang T."/>
            <person name="Zhou Y."/>
            <person name="Zhang J."/>
            <person name="Lin C."/>
            <person name="Li X."/>
            <person name="Xing L."/>
            <person name="Huo D."/>
            <person name="Sun M."/>
            <person name="Wang L."/>
            <person name="Mercier A."/>
            <person name="Li F."/>
            <person name="Yang H."/>
            <person name="Xiang J."/>
        </authorList>
    </citation>
    <scope>NUCLEOTIDE SEQUENCE [LARGE SCALE GENOMIC DNA]</scope>
    <source>
        <strain evidence="6">Shaxun</strain>
        <tissue evidence="6">Muscle</tissue>
    </source>
</reference>
<dbReference type="STRING" id="307972.A0A2G8LJW7"/>
<evidence type="ECO:0000256" key="5">
    <source>
        <dbReference type="ARBA" id="ARBA00023136"/>
    </source>
</evidence>
<dbReference type="GO" id="GO:0001836">
    <property type="term" value="P:release of cytochrome c from mitochondria"/>
    <property type="evidence" value="ECO:0007669"/>
    <property type="project" value="TreeGrafter"/>
</dbReference>
<dbReference type="InterPro" id="IPR009311">
    <property type="entry name" value="IFI6/IFI27-like"/>
</dbReference>
<dbReference type="PANTHER" id="PTHR16932">
    <property type="entry name" value="INTERFERON ALPHA-INDUCIBLE PROTEIN 27"/>
    <property type="match status" value="1"/>
</dbReference>
<evidence type="ECO:0000256" key="2">
    <source>
        <dbReference type="ARBA" id="ARBA00007262"/>
    </source>
</evidence>
<dbReference type="EMBL" id="MRZV01000053">
    <property type="protein sequence ID" value="PIK60541.1"/>
    <property type="molecule type" value="Genomic_DNA"/>
</dbReference>
<dbReference type="Gene3D" id="6.10.110.10">
    <property type="match status" value="1"/>
</dbReference>
<name>A0A2G8LJW7_STIJA</name>